<dbReference type="Proteomes" id="UP000002866">
    <property type="component" value="Chromosome 1"/>
</dbReference>
<keyword evidence="1" id="KW-0812">Transmembrane</keyword>
<dbReference type="HOGENOM" id="CLU_1031259_0_0_1"/>
<keyword evidence="1" id="KW-0472">Membrane</keyword>
<organism evidence="2 3">
    <name type="scientific">Henningerozyma blattae (strain ATCC 34711 / CBS 6284 / DSM 70876 / NBRC 10599 / NRRL Y-10934 / UCD 77-7)</name>
    <name type="common">Yeast</name>
    <name type="synonym">Tetrapisispora blattae</name>
    <dbReference type="NCBI Taxonomy" id="1071380"/>
    <lineage>
        <taxon>Eukaryota</taxon>
        <taxon>Fungi</taxon>
        <taxon>Dikarya</taxon>
        <taxon>Ascomycota</taxon>
        <taxon>Saccharomycotina</taxon>
        <taxon>Saccharomycetes</taxon>
        <taxon>Saccharomycetales</taxon>
        <taxon>Saccharomycetaceae</taxon>
        <taxon>Henningerozyma</taxon>
    </lineage>
</organism>
<evidence type="ECO:0000313" key="2">
    <source>
        <dbReference type="EMBL" id="CCH57837.1"/>
    </source>
</evidence>
<feature type="transmembrane region" description="Helical" evidence="1">
    <location>
        <begin position="136"/>
        <end position="158"/>
    </location>
</feature>
<dbReference type="InterPro" id="IPR018811">
    <property type="entry name" value="MRX11"/>
</dbReference>
<dbReference type="PANTHER" id="PTHR28002">
    <property type="entry name" value="MIOREX COMPLEX COMPONENT 11"/>
    <property type="match status" value="1"/>
</dbReference>
<reference evidence="2 3" key="1">
    <citation type="journal article" date="2011" name="Proc. Natl. Acad. Sci. U.S.A.">
        <title>Evolutionary erosion of yeast sex chromosomes by mating-type switching accidents.</title>
        <authorList>
            <person name="Gordon J.L."/>
            <person name="Armisen D."/>
            <person name="Proux-Wera E."/>
            <person name="Oheigeartaigh S.S."/>
            <person name="Byrne K.P."/>
            <person name="Wolfe K.H."/>
        </authorList>
    </citation>
    <scope>NUCLEOTIDE SEQUENCE [LARGE SCALE GENOMIC DNA]</scope>
    <source>
        <strain evidence="3">ATCC 34711 / CBS 6284 / DSM 70876 / NBRC 10599 / NRRL Y-10934 / UCD 77-7</strain>
    </source>
</reference>
<dbReference type="GeneID" id="14493239"/>
<sequence length="270" mass="31119">MSNLIRIRQNTLSGCPFKVRSIPLRAEGCPLRAIFPRTSTINKFNSNNINKFNFNKLEKFNIHNVQPLIVDNLNLKCPVRHFDPTLSINIDTKLNQNPNYLLKLINKSKMLSSLNKIPKFHSYFIKLSEAGAISTVTSFLILHEISAIIPLLLIWYILYQFDFDPNHIENNTYMPDFVKNLLITCNNSMERFINKKFNNNNSTNLDTKKLILTGTLSYTIVKLSYPLRILFCLWASPFCGKYLLIPFNKLKSMKTNNYSTAGVSRLIKSS</sequence>
<dbReference type="InParanoid" id="I2GUN5"/>
<proteinExistence type="predicted"/>
<dbReference type="STRING" id="1071380.I2GUN5"/>
<accession>I2GUN5</accession>
<dbReference type="FunCoup" id="I2GUN5">
    <property type="interactions" value="16"/>
</dbReference>
<dbReference type="GO" id="GO:0005739">
    <property type="term" value="C:mitochondrion"/>
    <property type="evidence" value="ECO:0007669"/>
    <property type="project" value="TreeGrafter"/>
</dbReference>
<keyword evidence="3" id="KW-1185">Reference proteome</keyword>
<dbReference type="eggNOG" id="ENOG502S09K">
    <property type="taxonomic scope" value="Eukaryota"/>
</dbReference>
<evidence type="ECO:0000256" key="1">
    <source>
        <dbReference type="SAM" id="Phobius"/>
    </source>
</evidence>
<dbReference type="PANTHER" id="PTHR28002:SF1">
    <property type="entry name" value="MIOREX COMPLEX COMPONENT 11"/>
    <property type="match status" value="1"/>
</dbReference>
<keyword evidence="1" id="KW-1133">Transmembrane helix</keyword>
<dbReference type="Pfam" id="PF10306">
    <property type="entry name" value="FLILHELTA"/>
    <property type="match status" value="1"/>
</dbReference>
<dbReference type="EMBL" id="HE806316">
    <property type="protein sequence ID" value="CCH57837.1"/>
    <property type="molecule type" value="Genomic_DNA"/>
</dbReference>
<protein>
    <submittedName>
        <fullName evidence="2">Uncharacterized protein</fullName>
    </submittedName>
</protein>
<gene>
    <name evidence="2" type="primary">TBLA0A00370</name>
    <name evidence="2" type="ORF">TBLA_0A00370</name>
</gene>
<dbReference type="RefSeq" id="XP_004177356.1">
    <property type="nucleotide sequence ID" value="XM_004177308.1"/>
</dbReference>
<name>I2GUN5_HENB6</name>
<dbReference type="KEGG" id="tbl:TBLA_0A00370"/>
<dbReference type="OrthoDB" id="5580261at2759"/>
<feature type="transmembrane region" description="Helical" evidence="1">
    <location>
        <begin position="225"/>
        <end position="244"/>
    </location>
</feature>
<dbReference type="AlphaFoldDB" id="I2GUN5"/>
<evidence type="ECO:0000313" key="3">
    <source>
        <dbReference type="Proteomes" id="UP000002866"/>
    </source>
</evidence>